<dbReference type="GO" id="GO:0005634">
    <property type="term" value="C:nucleus"/>
    <property type="evidence" value="ECO:0007669"/>
    <property type="project" value="UniProtKB-SubCell"/>
</dbReference>
<dbReference type="InterPro" id="IPR036535">
    <property type="entry name" value="STAT_N_sf"/>
</dbReference>
<keyword evidence="6 12" id="KW-0727">SH2 domain</keyword>
<evidence type="ECO:0000256" key="13">
    <source>
        <dbReference type="RuleBase" id="RU046415"/>
    </source>
</evidence>
<dbReference type="PROSITE" id="PS50001">
    <property type="entry name" value="SH2"/>
    <property type="match status" value="1"/>
</dbReference>
<evidence type="ECO:0000256" key="9">
    <source>
        <dbReference type="ARBA" id="ARBA00023159"/>
    </source>
</evidence>
<evidence type="ECO:0000256" key="7">
    <source>
        <dbReference type="ARBA" id="ARBA00023015"/>
    </source>
</evidence>
<dbReference type="PANTHER" id="PTHR11801">
    <property type="entry name" value="SIGNAL TRANSDUCER AND ACTIVATOR OF TRANSCRIPTION"/>
    <property type="match status" value="1"/>
</dbReference>
<dbReference type="Pfam" id="PF02864">
    <property type="entry name" value="STAT_bind"/>
    <property type="match status" value="1"/>
</dbReference>
<dbReference type="FunFam" id="1.10.238.10:FF:000029">
    <property type="entry name" value="Signal transducer and transcription activator 6"/>
    <property type="match status" value="1"/>
</dbReference>
<keyword evidence="4 13" id="KW-0963">Cytoplasm</keyword>
<dbReference type="InterPro" id="IPR036860">
    <property type="entry name" value="SH2_dom_sf"/>
</dbReference>
<evidence type="ECO:0000256" key="2">
    <source>
        <dbReference type="ARBA" id="ARBA00004496"/>
    </source>
</evidence>
<dbReference type="Gene3D" id="2.60.40.630">
    <property type="entry name" value="STAT transcription factor, DNA-binding domain"/>
    <property type="match status" value="1"/>
</dbReference>
<dbReference type="OMA" id="WIEEKMW"/>
<evidence type="ECO:0000256" key="11">
    <source>
        <dbReference type="ARBA" id="ARBA00023242"/>
    </source>
</evidence>
<dbReference type="SUPFAM" id="SSF48092">
    <property type="entry name" value="Transcription factor STAT-4 N-domain"/>
    <property type="match status" value="1"/>
</dbReference>
<dbReference type="FunFam" id="2.60.40.630:FF:000003">
    <property type="entry name" value="Signal transducer and transcription activator 6"/>
    <property type="match status" value="1"/>
</dbReference>
<evidence type="ECO:0000256" key="5">
    <source>
        <dbReference type="ARBA" id="ARBA00022553"/>
    </source>
</evidence>
<dbReference type="GO" id="GO:0007166">
    <property type="term" value="P:cell surface receptor signaling pathway"/>
    <property type="evidence" value="ECO:0007669"/>
    <property type="project" value="UniProtKB-ARBA"/>
</dbReference>
<keyword evidence="7 13" id="KW-0805">Transcription regulation</keyword>
<dbReference type="Pfam" id="PF00017">
    <property type="entry name" value="SH2"/>
    <property type="match status" value="1"/>
</dbReference>
<dbReference type="AlphaFoldDB" id="V3ZVZ7"/>
<keyword evidence="11 13" id="KW-0539">Nucleus</keyword>
<evidence type="ECO:0000256" key="8">
    <source>
        <dbReference type="ARBA" id="ARBA00023125"/>
    </source>
</evidence>
<dbReference type="HOGENOM" id="CLU_014189_2_2_1"/>
<keyword evidence="5 13" id="KW-0597">Phosphoprotein</keyword>
<proteinExistence type="inferred from homology"/>
<evidence type="ECO:0000313" key="16">
    <source>
        <dbReference type="Proteomes" id="UP000030746"/>
    </source>
</evidence>
<dbReference type="InterPro" id="IPR048988">
    <property type="entry name" value="STAT_linker"/>
</dbReference>
<dbReference type="InterPro" id="IPR013801">
    <property type="entry name" value="STAT_TF_DNA-bd"/>
</dbReference>
<keyword evidence="8 13" id="KW-0238">DNA-binding</keyword>
<dbReference type="GeneID" id="20232858"/>
<comment type="subcellular location">
    <subcellularLocation>
        <location evidence="2 13">Cytoplasm</location>
    </subcellularLocation>
    <subcellularLocation>
        <location evidence="1 13">Nucleus</location>
    </subcellularLocation>
</comment>
<evidence type="ECO:0000256" key="4">
    <source>
        <dbReference type="ARBA" id="ARBA00022490"/>
    </source>
</evidence>
<dbReference type="SUPFAM" id="SSF47655">
    <property type="entry name" value="STAT"/>
    <property type="match status" value="1"/>
</dbReference>
<gene>
    <name evidence="15" type="ORF">LOTGIDRAFT_128587</name>
</gene>
<dbReference type="Gene3D" id="1.10.532.10">
    <property type="entry name" value="STAT transcription factor, N-terminal domain"/>
    <property type="match status" value="1"/>
</dbReference>
<keyword evidence="16" id="KW-1185">Reference proteome</keyword>
<dbReference type="Gene3D" id="1.10.238.10">
    <property type="entry name" value="EF-hand"/>
    <property type="match status" value="1"/>
</dbReference>
<dbReference type="InterPro" id="IPR015988">
    <property type="entry name" value="STAT_TF_CC"/>
</dbReference>
<dbReference type="GO" id="GO:0005737">
    <property type="term" value="C:cytoplasm"/>
    <property type="evidence" value="ECO:0007669"/>
    <property type="project" value="UniProtKB-SubCell"/>
</dbReference>
<evidence type="ECO:0000259" key="14">
    <source>
        <dbReference type="PROSITE" id="PS50001"/>
    </source>
</evidence>
<evidence type="ECO:0000256" key="10">
    <source>
        <dbReference type="ARBA" id="ARBA00023163"/>
    </source>
</evidence>
<dbReference type="InterPro" id="IPR046994">
    <property type="entry name" value="STAT5_CC"/>
</dbReference>
<dbReference type="Gene3D" id="1.20.1050.20">
    <property type="entry name" value="STAT transcription factor, all-alpha domain"/>
    <property type="match status" value="1"/>
</dbReference>
<dbReference type="CDD" id="cd16855">
    <property type="entry name" value="STAT5_CCD"/>
    <property type="match status" value="1"/>
</dbReference>
<accession>V3ZVZ7</accession>
<evidence type="ECO:0000256" key="12">
    <source>
        <dbReference type="PROSITE-ProRule" id="PRU00191"/>
    </source>
</evidence>
<dbReference type="GO" id="GO:0001228">
    <property type="term" value="F:DNA-binding transcription activator activity, RNA polymerase II-specific"/>
    <property type="evidence" value="ECO:0007669"/>
    <property type="project" value="UniProtKB-ARBA"/>
</dbReference>
<evidence type="ECO:0000313" key="15">
    <source>
        <dbReference type="EMBL" id="ESO86785.1"/>
    </source>
</evidence>
<dbReference type="Gene3D" id="3.30.505.10">
    <property type="entry name" value="SH2 domain"/>
    <property type="match status" value="1"/>
</dbReference>
<evidence type="ECO:0000256" key="1">
    <source>
        <dbReference type="ARBA" id="ARBA00004123"/>
    </source>
</evidence>
<dbReference type="InterPro" id="IPR001217">
    <property type="entry name" value="STAT"/>
</dbReference>
<dbReference type="OrthoDB" id="19300at2759"/>
<dbReference type="STRING" id="225164.V3ZVZ7"/>
<dbReference type="CTD" id="20232858"/>
<dbReference type="InterPro" id="IPR012345">
    <property type="entry name" value="STAT_TF_DNA-bd_N"/>
</dbReference>
<keyword evidence="9 13" id="KW-0010">Activator</keyword>
<dbReference type="Pfam" id="PF02865">
    <property type="entry name" value="STAT_int"/>
    <property type="match status" value="1"/>
</dbReference>
<evidence type="ECO:0000256" key="6">
    <source>
        <dbReference type="ARBA" id="ARBA00022999"/>
    </source>
</evidence>
<evidence type="ECO:0000256" key="3">
    <source>
        <dbReference type="ARBA" id="ARBA00005586"/>
    </source>
</evidence>
<dbReference type="Proteomes" id="UP000030746">
    <property type="component" value="Unassembled WGS sequence"/>
</dbReference>
<dbReference type="CDD" id="cd09919">
    <property type="entry name" value="SH2_STAT_family"/>
    <property type="match status" value="1"/>
</dbReference>
<comment type="similarity">
    <text evidence="3 13">Belongs to the transcription factor STAT family.</text>
</comment>
<dbReference type="KEGG" id="lgi:LOTGIDRAFT_128587"/>
<sequence length="693" mass="79583">MSKWARIQQSQVIFDRIQPLYIHGLPIEVRHFFAEWIESQPWWVAEIQIEDPTHLAYASQLLAQLIAMIEEKAATESSELYVRLKLREIANQLKVVYERNPMGFVQVVRNCLETEDQLLQEAESVSLISDLLVFQTGGIKIFIYSSCLTMKPLQSIESKVQVKKQQQESFIIRYQDNVKIQGVEAQIQQNQLNHNQELQDKKLDLLQKKEKIETYLRDKAELLLNYRIELADLLVDLMTTLADLQNRVLGDLLTDWLRKQKLAGNGAPFDNNLSNIQTWCESLADIAWRNRQQIKKIDLLRRQLPISLPEGQEDQLPLLMKTATDLIYNLVAHTFIVDNQPAQVMKKDGKFSTSIKLLVGGKLNVHMNPPEVKAVIISESQAREIMKNGAQVDIKPCGEILNNRGTMEYHQATGQLGISFKNMQLKKIKRADKKGSDCVTEEKFCIYFSSEFSLGGNELSCKVSRMSLPVVVTVHGNQDPNAWATILWDNAFSDVNREPFHVPESVPWPKLAEQLNAKFVHDNGRGLTPNNLQYLASKIFNEGINEDFSNRLVSWSQFNKDHLPGRNFTFWIWFYDMLKLTNLHLVRQWREGHIIGFISKAQAQENLLQSQVNGTFLLRFSDSESGGLTIAWVSQRPEVYNLAPFRACDFKIRKLSDRIKDLNNLVNLYPNIPKDQAFGGDYSPAVRKLKILC</sequence>
<dbReference type="SMART" id="SM00252">
    <property type="entry name" value="SH2"/>
    <property type="match status" value="1"/>
</dbReference>
<keyword evidence="10 13" id="KW-0804">Transcription</keyword>
<dbReference type="RefSeq" id="XP_009062481.1">
    <property type="nucleotide sequence ID" value="XM_009064233.1"/>
</dbReference>
<protein>
    <recommendedName>
        <fullName evidence="13">Signal transducer and activator of transcription</fullName>
    </recommendedName>
</protein>
<dbReference type="InterPro" id="IPR008967">
    <property type="entry name" value="p53-like_TF_DNA-bd_sf"/>
</dbReference>
<dbReference type="InterPro" id="IPR013799">
    <property type="entry name" value="STAT_TF_prot_interaction"/>
</dbReference>
<dbReference type="EMBL" id="KB202990">
    <property type="protein sequence ID" value="ESO86785.1"/>
    <property type="molecule type" value="Genomic_DNA"/>
</dbReference>
<dbReference type="Pfam" id="PF21354">
    <property type="entry name" value="STAT_linker"/>
    <property type="match status" value="1"/>
</dbReference>
<feature type="domain" description="SH2" evidence="14">
    <location>
        <begin position="589"/>
        <end position="669"/>
    </location>
</feature>
<name>V3ZVZ7_LOTGI</name>
<dbReference type="InterPro" id="IPR000980">
    <property type="entry name" value="SH2"/>
</dbReference>
<dbReference type="InterPro" id="IPR013800">
    <property type="entry name" value="STAT_TF_alpha"/>
</dbReference>
<dbReference type="Pfam" id="PF01017">
    <property type="entry name" value="STAT_alpha"/>
    <property type="match status" value="1"/>
</dbReference>
<organism evidence="15 16">
    <name type="scientific">Lottia gigantea</name>
    <name type="common">Giant owl limpet</name>
    <dbReference type="NCBI Taxonomy" id="225164"/>
    <lineage>
        <taxon>Eukaryota</taxon>
        <taxon>Metazoa</taxon>
        <taxon>Spiralia</taxon>
        <taxon>Lophotrochozoa</taxon>
        <taxon>Mollusca</taxon>
        <taxon>Gastropoda</taxon>
        <taxon>Patellogastropoda</taxon>
        <taxon>Lottioidea</taxon>
        <taxon>Lottiidae</taxon>
        <taxon>Lottia</taxon>
    </lineage>
</organism>
<dbReference type="SMART" id="SM00964">
    <property type="entry name" value="STAT_int"/>
    <property type="match status" value="1"/>
</dbReference>
<reference evidence="15 16" key="1">
    <citation type="journal article" date="2013" name="Nature">
        <title>Insights into bilaterian evolution from three spiralian genomes.</title>
        <authorList>
            <person name="Simakov O."/>
            <person name="Marletaz F."/>
            <person name="Cho S.J."/>
            <person name="Edsinger-Gonzales E."/>
            <person name="Havlak P."/>
            <person name="Hellsten U."/>
            <person name="Kuo D.H."/>
            <person name="Larsson T."/>
            <person name="Lv J."/>
            <person name="Arendt D."/>
            <person name="Savage R."/>
            <person name="Osoegawa K."/>
            <person name="de Jong P."/>
            <person name="Grimwood J."/>
            <person name="Chapman J.A."/>
            <person name="Shapiro H."/>
            <person name="Aerts A."/>
            <person name="Otillar R.P."/>
            <person name="Terry A.Y."/>
            <person name="Boore J.L."/>
            <person name="Grigoriev I.V."/>
            <person name="Lindberg D.R."/>
            <person name="Seaver E.C."/>
            <person name="Weisblat D.A."/>
            <person name="Putnam N.H."/>
            <person name="Rokhsar D.S."/>
        </authorList>
    </citation>
    <scope>NUCLEOTIDE SEQUENCE [LARGE SCALE GENOMIC DNA]</scope>
</reference>
<dbReference type="SUPFAM" id="SSF49417">
    <property type="entry name" value="p53-like transcription factors"/>
    <property type="match status" value="1"/>
</dbReference>
<dbReference type="GO" id="GO:0000977">
    <property type="term" value="F:RNA polymerase II transcription regulatory region sequence-specific DNA binding"/>
    <property type="evidence" value="ECO:0007669"/>
    <property type="project" value="UniProtKB-ARBA"/>
</dbReference>
<dbReference type="SUPFAM" id="SSF55550">
    <property type="entry name" value="SH2 domain"/>
    <property type="match status" value="1"/>
</dbReference>